<dbReference type="GO" id="GO:0003755">
    <property type="term" value="F:peptidyl-prolyl cis-trans isomerase activity"/>
    <property type="evidence" value="ECO:0007669"/>
    <property type="project" value="UniProtKB-UniRule"/>
</dbReference>
<accession>A0A919VYZ7</accession>
<proteinExistence type="inferred from homology"/>
<evidence type="ECO:0000256" key="1">
    <source>
        <dbReference type="ARBA" id="ARBA00000971"/>
    </source>
</evidence>
<feature type="domain" description="PPIase FKBP-type" evidence="9">
    <location>
        <begin position="115"/>
        <end position="202"/>
    </location>
</feature>
<dbReference type="PROSITE" id="PS50059">
    <property type="entry name" value="FKBP_PPIASE"/>
    <property type="match status" value="1"/>
</dbReference>
<evidence type="ECO:0000313" key="10">
    <source>
        <dbReference type="EMBL" id="GIM79930.1"/>
    </source>
</evidence>
<keyword evidence="8" id="KW-1133">Transmembrane helix</keyword>
<evidence type="ECO:0000256" key="7">
    <source>
        <dbReference type="SAM" id="MobiDB-lite"/>
    </source>
</evidence>
<dbReference type="InterPro" id="IPR001179">
    <property type="entry name" value="PPIase_FKBP_dom"/>
</dbReference>
<keyword evidence="4 5" id="KW-0413">Isomerase</keyword>
<keyword evidence="11" id="KW-1185">Reference proteome</keyword>
<name>A0A919VYZ7_9ACTN</name>
<evidence type="ECO:0000256" key="8">
    <source>
        <dbReference type="SAM" id="Phobius"/>
    </source>
</evidence>
<feature type="compositionally biased region" description="Low complexity" evidence="7">
    <location>
        <begin position="46"/>
        <end position="62"/>
    </location>
</feature>
<dbReference type="RefSeq" id="WP_212994596.1">
    <property type="nucleotide sequence ID" value="NZ_BAABEA010000052.1"/>
</dbReference>
<organism evidence="10 11">
    <name type="scientific">Actinoplanes auranticolor</name>
    <dbReference type="NCBI Taxonomy" id="47988"/>
    <lineage>
        <taxon>Bacteria</taxon>
        <taxon>Bacillati</taxon>
        <taxon>Actinomycetota</taxon>
        <taxon>Actinomycetes</taxon>
        <taxon>Micromonosporales</taxon>
        <taxon>Micromonosporaceae</taxon>
        <taxon>Actinoplanes</taxon>
    </lineage>
</organism>
<keyword evidence="3 5" id="KW-0697">Rotamase</keyword>
<dbReference type="InterPro" id="IPR046357">
    <property type="entry name" value="PPIase_dom_sf"/>
</dbReference>
<keyword evidence="8" id="KW-0472">Membrane</keyword>
<dbReference type="Gene3D" id="3.10.50.40">
    <property type="match status" value="1"/>
</dbReference>
<dbReference type="Pfam" id="PF00254">
    <property type="entry name" value="FKBP_C"/>
    <property type="match status" value="1"/>
</dbReference>
<evidence type="ECO:0000259" key="9">
    <source>
        <dbReference type="PROSITE" id="PS50059"/>
    </source>
</evidence>
<reference evidence="10" key="1">
    <citation type="submission" date="2021-03" db="EMBL/GenBank/DDBJ databases">
        <title>Whole genome shotgun sequence of Actinoplanes auranticolor NBRC 12245.</title>
        <authorList>
            <person name="Komaki H."/>
            <person name="Tamura T."/>
        </authorList>
    </citation>
    <scope>NUCLEOTIDE SEQUENCE</scope>
    <source>
        <strain evidence="10">NBRC 12245</strain>
    </source>
</reference>
<evidence type="ECO:0000256" key="3">
    <source>
        <dbReference type="ARBA" id="ARBA00023110"/>
    </source>
</evidence>
<protein>
    <recommendedName>
        <fullName evidence="6">Peptidyl-prolyl cis-trans isomerase</fullName>
        <ecNumber evidence="6">5.2.1.8</ecNumber>
    </recommendedName>
</protein>
<dbReference type="PANTHER" id="PTHR43811:SF19">
    <property type="entry name" value="39 KDA FK506-BINDING NUCLEAR PROTEIN"/>
    <property type="match status" value="1"/>
</dbReference>
<dbReference type="Proteomes" id="UP000681340">
    <property type="component" value="Unassembled WGS sequence"/>
</dbReference>
<evidence type="ECO:0000256" key="5">
    <source>
        <dbReference type="PROSITE-ProRule" id="PRU00277"/>
    </source>
</evidence>
<feature type="region of interest" description="Disordered" evidence="7">
    <location>
        <begin position="46"/>
        <end position="77"/>
    </location>
</feature>
<dbReference type="AlphaFoldDB" id="A0A919VYZ7"/>
<evidence type="ECO:0000256" key="4">
    <source>
        <dbReference type="ARBA" id="ARBA00023235"/>
    </source>
</evidence>
<evidence type="ECO:0000313" key="11">
    <source>
        <dbReference type="Proteomes" id="UP000681340"/>
    </source>
</evidence>
<dbReference type="PANTHER" id="PTHR43811">
    <property type="entry name" value="FKBP-TYPE PEPTIDYL-PROLYL CIS-TRANS ISOMERASE FKPA"/>
    <property type="match status" value="1"/>
</dbReference>
<comment type="caution">
    <text evidence="10">The sequence shown here is derived from an EMBL/GenBank/DDBJ whole genome shotgun (WGS) entry which is preliminary data.</text>
</comment>
<evidence type="ECO:0000256" key="6">
    <source>
        <dbReference type="RuleBase" id="RU003915"/>
    </source>
</evidence>
<dbReference type="EMBL" id="BOQL01000086">
    <property type="protein sequence ID" value="GIM79930.1"/>
    <property type="molecule type" value="Genomic_DNA"/>
</dbReference>
<dbReference type="EC" id="5.2.1.8" evidence="6"/>
<evidence type="ECO:0000256" key="2">
    <source>
        <dbReference type="ARBA" id="ARBA00006577"/>
    </source>
</evidence>
<comment type="catalytic activity">
    <reaction evidence="1 5 6">
        <text>[protein]-peptidylproline (omega=180) = [protein]-peptidylproline (omega=0)</text>
        <dbReference type="Rhea" id="RHEA:16237"/>
        <dbReference type="Rhea" id="RHEA-COMP:10747"/>
        <dbReference type="Rhea" id="RHEA-COMP:10748"/>
        <dbReference type="ChEBI" id="CHEBI:83833"/>
        <dbReference type="ChEBI" id="CHEBI:83834"/>
        <dbReference type="EC" id="5.2.1.8"/>
    </reaction>
</comment>
<sequence>MSVQDKTGTSRRGQALTGAFAGVAVIAVLVAVYVGIQVSDDEKPAAPAAASAPADPAAAAPTEPAPAPSQPPAAAQVPLDPALQQPPVVKAGKGKVAELKVTEIIAGKGPKLKAGQTIQANYVGVTYSDGKEFDSSWKSGQPAQFPVGAGQLIEGWDKGLVGVAVGSRVQLDIPAAMAYGDPAPEGRPGGDLRFIVDVLAAQ</sequence>
<dbReference type="SUPFAM" id="SSF54534">
    <property type="entry name" value="FKBP-like"/>
    <property type="match status" value="1"/>
</dbReference>
<feature type="transmembrane region" description="Helical" evidence="8">
    <location>
        <begin position="15"/>
        <end position="36"/>
    </location>
</feature>
<comment type="similarity">
    <text evidence="2 6">Belongs to the FKBP-type PPIase family.</text>
</comment>
<keyword evidence="8" id="KW-0812">Transmembrane</keyword>
<gene>
    <name evidence="10" type="ORF">Aau02nite_88160</name>
</gene>